<keyword evidence="8 12" id="KW-1133">Transmembrane helix</keyword>
<dbReference type="PANTHER" id="PTHR12196:SF2">
    <property type="entry name" value="DIPHTHINE--AMMONIA LIGASE"/>
    <property type="match status" value="1"/>
</dbReference>
<feature type="transmembrane region" description="Helical" evidence="12">
    <location>
        <begin position="109"/>
        <end position="132"/>
    </location>
</feature>
<keyword evidence="11" id="KW-0915">Sodium</keyword>
<feature type="transmembrane region" description="Helical" evidence="12">
    <location>
        <begin position="301"/>
        <end position="320"/>
    </location>
</feature>
<proteinExistence type="inferred from homology"/>
<comment type="pathway">
    <text evidence="2">Protein modification; peptidyl-diphthamide biosynthesis.</text>
</comment>
<feature type="domain" description="Cation/H+ exchanger transmembrane" evidence="13">
    <location>
        <begin position="32"/>
        <end position="422"/>
    </location>
</feature>
<comment type="similarity">
    <text evidence="3">Belongs to the Diphthine--ammonia ligase family.</text>
</comment>
<dbReference type="Pfam" id="PF00999">
    <property type="entry name" value="Na_H_Exchanger"/>
    <property type="match status" value="1"/>
</dbReference>
<keyword evidence="5 11" id="KW-0812">Transmembrane</keyword>
<protein>
    <recommendedName>
        <fullName evidence="11">Sodium/hydrogen exchanger</fullName>
    </recommendedName>
</protein>
<evidence type="ECO:0000256" key="9">
    <source>
        <dbReference type="ARBA" id="ARBA00023136"/>
    </source>
</evidence>
<dbReference type="Proteomes" id="UP001153678">
    <property type="component" value="Unassembled WGS sequence"/>
</dbReference>
<dbReference type="CDD" id="cd00448">
    <property type="entry name" value="YjgF_YER057c_UK114_family"/>
    <property type="match status" value="1"/>
</dbReference>
<comment type="catalytic activity">
    <reaction evidence="10">
        <text>diphthine-[translation elongation factor 2] + NH4(+) + ATP = diphthamide-[translation elongation factor 2] + AMP + diphosphate + H(+)</text>
        <dbReference type="Rhea" id="RHEA:19753"/>
        <dbReference type="Rhea" id="RHEA-COMP:10172"/>
        <dbReference type="Rhea" id="RHEA-COMP:10174"/>
        <dbReference type="ChEBI" id="CHEBI:15378"/>
        <dbReference type="ChEBI" id="CHEBI:16692"/>
        <dbReference type="ChEBI" id="CHEBI:28938"/>
        <dbReference type="ChEBI" id="CHEBI:30616"/>
        <dbReference type="ChEBI" id="CHEBI:33019"/>
        <dbReference type="ChEBI" id="CHEBI:82696"/>
        <dbReference type="ChEBI" id="CHEBI:456215"/>
        <dbReference type="EC" id="6.3.1.14"/>
    </reaction>
</comment>
<dbReference type="GO" id="GO:0006885">
    <property type="term" value="P:regulation of pH"/>
    <property type="evidence" value="ECO:0007669"/>
    <property type="project" value="InterPro"/>
</dbReference>
<evidence type="ECO:0000259" key="13">
    <source>
        <dbReference type="Pfam" id="PF00999"/>
    </source>
</evidence>
<evidence type="ECO:0000256" key="8">
    <source>
        <dbReference type="ARBA" id="ARBA00022989"/>
    </source>
</evidence>
<feature type="transmembrane region" description="Helical" evidence="12">
    <location>
        <begin position="399"/>
        <end position="419"/>
    </location>
</feature>
<comment type="caution">
    <text evidence="15">The sequence shown here is derived from an EMBL/GenBank/DDBJ whole genome shotgun (WGS) entry which is preliminary data.</text>
</comment>
<dbReference type="InterPro" id="IPR006175">
    <property type="entry name" value="YjgF/YER057c/UK114"/>
</dbReference>
<evidence type="ECO:0000256" key="2">
    <source>
        <dbReference type="ARBA" id="ARBA00005156"/>
    </source>
</evidence>
<evidence type="ECO:0000256" key="6">
    <source>
        <dbReference type="ARBA" id="ARBA00022741"/>
    </source>
</evidence>
<dbReference type="InterPro" id="IPR002761">
    <property type="entry name" value="Diphthami_syn_dom"/>
</dbReference>
<dbReference type="Pfam" id="PF01042">
    <property type="entry name" value="Ribonuc_L-PSP"/>
    <property type="match status" value="1"/>
</dbReference>
<evidence type="ECO:0000256" key="7">
    <source>
        <dbReference type="ARBA" id="ARBA00022840"/>
    </source>
</evidence>
<dbReference type="Gene3D" id="3.30.1330.40">
    <property type="entry name" value="RutC-like"/>
    <property type="match status" value="2"/>
</dbReference>
<keyword evidence="6" id="KW-0547">Nucleotide-binding</keyword>
<dbReference type="OrthoDB" id="686384at2759"/>
<dbReference type="EMBL" id="CAMKVN010000528">
    <property type="protein sequence ID" value="CAI2168869.1"/>
    <property type="molecule type" value="Genomic_DNA"/>
</dbReference>
<dbReference type="PRINTS" id="PR01084">
    <property type="entry name" value="NAHEXCHNGR"/>
</dbReference>
<dbReference type="CDD" id="cd01994">
    <property type="entry name" value="AANH_PF0828-like"/>
    <property type="match status" value="1"/>
</dbReference>
<evidence type="ECO:0000256" key="1">
    <source>
        <dbReference type="ARBA" id="ARBA00004141"/>
    </source>
</evidence>
<dbReference type="GO" id="GO:0005524">
    <property type="term" value="F:ATP binding"/>
    <property type="evidence" value="ECO:0007669"/>
    <property type="project" value="UniProtKB-KW"/>
</dbReference>
<evidence type="ECO:0000256" key="10">
    <source>
        <dbReference type="ARBA" id="ARBA00048108"/>
    </source>
</evidence>
<keyword evidence="16" id="KW-1185">Reference proteome</keyword>
<evidence type="ECO:0000256" key="11">
    <source>
        <dbReference type="RuleBase" id="RU003722"/>
    </source>
</evidence>
<dbReference type="Gene3D" id="6.10.140.1330">
    <property type="match status" value="1"/>
</dbReference>
<evidence type="ECO:0000313" key="15">
    <source>
        <dbReference type="EMBL" id="CAI2168869.1"/>
    </source>
</evidence>
<name>A0A9W4SHT8_9GLOM</name>
<dbReference type="Pfam" id="PF01902">
    <property type="entry name" value="Diphthami_syn_2"/>
    <property type="match status" value="1"/>
</dbReference>
<dbReference type="FunFam" id="3.40.50.620:FF:000069">
    <property type="entry name" value="diphthine--ammonia ligase"/>
    <property type="match status" value="1"/>
</dbReference>
<sequence>MEPEAPIEKEELYSSWALLIQTVLLIGALWTSYYLHLKQIKVIHETIVSIFAGMIVGLIIRLSPASTIQKMVTFNYTYFFNILLPPIILNSGYEMQREIFFRNFGTSLLFAFVGTFISALVIGILVGILAFFRIDSLSLSFLDSLIFGSILSATDAVTVLAIFQSLKVDPKLYSIIFGESLLNDAVSIVLCETLNQYRDQEFHVSNIFHGIFSFMLKFGVSLSIGVFIGVLNSNLYMLKHSQLRKYSSIESCIIALMAYSSYLLSNGLDSSGIVSLLFCGIILKHYAYDNMSLKTKRTTKYLFHVLAQLSENFIFIYLGLTLFTKSDLEYKPLFIFFTAIFICLGRFFAIFPLSFLVNTSARYRKEIDSIPQGHSIMLFWAGLRGAVAFALTAELEGRNANAMLTTILVIVVLSVIVFGGSTVSDSINSAQLNNITSNESEQKHWFISFDDRFLKPLFTRQKNQKYVPPHDQNNVESFGVVSINKKDNEIIEDKNNHHIRHSSDTFASVTINNFSTTNNQNDETELEDEELQVKTTLVTLLRRLSTRYLIEIMKVVALISGGKDSCYNMMHCVANGHQIVALANLKPQSNFIKDELDSFLYQTVGHGAIEYIAESMDLPLYRREIMGSSLVQSADYQQTLGDETEDLYQLLKQVKKEHSDIQAVSVGAILSNYQRVRVENVCDRLGLTSLAYLWRKNQKELLKEMINAGINAILIKVAAIGLKPTHLGKSIAELYPYLCVLNEKYDVHICGEGGEYETFTLDCPLFVKRLAVQEVETVIHSDDAFAIVAYLRLKSLIVEEKQASEIISNPVVVIPSWKTDIEGFTISDKQLKLDNNRTNYAMISIKIDSLSEDFLSEENLYLFSSYSNPPYYIVSGTTAYDNLQVRQFESIEKETYACMLNLQERLHGLGLCWSDVVNMNVFIKDMDEFGKMNAIYKKFFNINPPTRACVGSNLPSPAKIQIDLMAIKPISNDESFNPRETMHVQSISYWAPANIGPYSQATIIKSHAFIAGQIGLVPSSLEFPLPPTLETQTFLSLRNLENVTSVLKLNVKKRTALSICFVDDESSFPFVQNAWKVFCGQSDENSKKYTEPVLYLSVPSLPRRGKVEWQVLIHRDDDGIENPLLEPKIWQDTSDTFEPIVTKTTAWFMNPILCSVIIIQVNNENITLLKLLDGMIYGFDKLFNQFFTLSQIKCSKFWNNIGSIKIFYSKKINIDLIKFEKAFKLKIKNNFPKIKAAITFIPVSAIMDDSILGICIHGIF</sequence>
<keyword evidence="4" id="KW-0436">Ligase</keyword>
<reference evidence="15" key="1">
    <citation type="submission" date="2022-08" db="EMBL/GenBank/DDBJ databases">
        <authorList>
            <person name="Kallberg Y."/>
            <person name="Tangrot J."/>
            <person name="Rosling A."/>
        </authorList>
    </citation>
    <scope>NUCLEOTIDE SEQUENCE</scope>
    <source>
        <strain evidence="15">Wild A</strain>
    </source>
</reference>
<accession>A0A9W4SHT8</accession>
<dbReference type="AlphaFoldDB" id="A0A9W4SHT8"/>
<evidence type="ECO:0000313" key="16">
    <source>
        <dbReference type="Proteomes" id="UP001153678"/>
    </source>
</evidence>
<feature type="transmembrane region" description="Helical" evidence="12">
    <location>
        <begin position="12"/>
        <end position="36"/>
    </location>
</feature>
<dbReference type="GO" id="GO:0015385">
    <property type="term" value="F:sodium:proton antiporter activity"/>
    <property type="evidence" value="ECO:0007669"/>
    <property type="project" value="InterPro"/>
</dbReference>
<keyword evidence="11" id="KW-0406">Ion transport</keyword>
<feature type="transmembrane region" description="Helical" evidence="12">
    <location>
        <begin position="42"/>
        <end position="60"/>
    </location>
</feature>
<dbReference type="GO" id="GO:0016020">
    <property type="term" value="C:membrane"/>
    <property type="evidence" value="ECO:0007669"/>
    <property type="project" value="UniProtKB-SubCell"/>
</dbReference>
<feature type="domain" description="Diphthamide synthase" evidence="14">
    <location>
        <begin position="553"/>
        <end position="788"/>
    </location>
</feature>
<dbReference type="InterPro" id="IPR006153">
    <property type="entry name" value="Cation/H_exchanger_TM"/>
</dbReference>
<dbReference type="GO" id="GO:0017178">
    <property type="term" value="F:diphthine-ammonia ligase activity"/>
    <property type="evidence" value="ECO:0007669"/>
    <property type="project" value="UniProtKB-EC"/>
</dbReference>
<dbReference type="NCBIfam" id="TIGR00290">
    <property type="entry name" value="MJ0570_dom"/>
    <property type="match status" value="1"/>
</dbReference>
<dbReference type="InterPro" id="IPR030662">
    <property type="entry name" value="DPH6/MJ0570"/>
</dbReference>
<evidence type="ECO:0000256" key="5">
    <source>
        <dbReference type="ARBA" id="ARBA00022692"/>
    </source>
</evidence>
<dbReference type="InterPro" id="IPR004709">
    <property type="entry name" value="NaH_exchanger"/>
</dbReference>
<dbReference type="InterPro" id="IPR014729">
    <property type="entry name" value="Rossmann-like_a/b/a_fold"/>
</dbReference>
<feature type="transmembrane region" description="Helical" evidence="12">
    <location>
        <begin position="270"/>
        <end position="289"/>
    </location>
</feature>
<keyword evidence="9 12" id="KW-0472">Membrane</keyword>
<comment type="similarity">
    <text evidence="11">Belongs to the monovalent cation:proton antiporter 1 (CPA1) transporter (TC 2.A.36) family.</text>
</comment>
<keyword evidence="11" id="KW-0739">Sodium transport</keyword>
<feature type="transmembrane region" description="Helical" evidence="12">
    <location>
        <begin position="332"/>
        <end position="356"/>
    </location>
</feature>
<evidence type="ECO:0000256" key="3">
    <source>
        <dbReference type="ARBA" id="ARBA00008496"/>
    </source>
</evidence>
<organism evidence="15 16">
    <name type="scientific">Funneliformis geosporum</name>
    <dbReference type="NCBI Taxonomy" id="1117311"/>
    <lineage>
        <taxon>Eukaryota</taxon>
        <taxon>Fungi</taxon>
        <taxon>Fungi incertae sedis</taxon>
        <taxon>Mucoromycota</taxon>
        <taxon>Glomeromycotina</taxon>
        <taxon>Glomeromycetes</taxon>
        <taxon>Glomerales</taxon>
        <taxon>Glomeraceae</taxon>
        <taxon>Funneliformis</taxon>
    </lineage>
</organism>
<dbReference type="NCBIfam" id="TIGR00840">
    <property type="entry name" value="b_cpa1"/>
    <property type="match status" value="1"/>
</dbReference>
<keyword evidence="11" id="KW-0813">Transport</keyword>
<comment type="subcellular location">
    <subcellularLocation>
        <location evidence="1">Membrane</location>
        <topology evidence="1">Multi-pass membrane protein</topology>
    </subcellularLocation>
</comment>
<dbReference type="FunFam" id="3.90.1490.10:FF:000001">
    <property type="entry name" value="Diphthine--ammonia ligase"/>
    <property type="match status" value="1"/>
</dbReference>
<dbReference type="Gene3D" id="3.90.1490.10">
    <property type="entry name" value="putative n-type atp pyrophosphatase, domain 2"/>
    <property type="match status" value="1"/>
</dbReference>
<evidence type="ECO:0000256" key="4">
    <source>
        <dbReference type="ARBA" id="ARBA00022598"/>
    </source>
</evidence>
<dbReference type="InterPro" id="IPR035959">
    <property type="entry name" value="RutC-like_sf"/>
</dbReference>
<dbReference type="SUPFAM" id="SSF55298">
    <property type="entry name" value="YjgF-like"/>
    <property type="match status" value="2"/>
</dbReference>
<dbReference type="GO" id="GO:0017183">
    <property type="term" value="P:protein histidyl modification to diphthamide"/>
    <property type="evidence" value="ECO:0007669"/>
    <property type="project" value="TreeGrafter"/>
</dbReference>
<gene>
    <name evidence="15" type="ORF">FWILDA_LOCUS3797</name>
</gene>
<dbReference type="CDD" id="cd06156">
    <property type="entry name" value="eu_AANH_C_2"/>
    <property type="match status" value="1"/>
</dbReference>
<evidence type="ECO:0000256" key="12">
    <source>
        <dbReference type="SAM" id="Phobius"/>
    </source>
</evidence>
<feature type="transmembrane region" description="Helical" evidence="12">
    <location>
        <begin position="207"/>
        <end position="231"/>
    </location>
</feature>
<dbReference type="SUPFAM" id="SSF52402">
    <property type="entry name" value="Adenine nucleotide alpha hydrolases-like"/>
    <property type="match status" value="1"/>
</dbReference>
<dbReference type="PANTHER" id="PTHR12196">
    <property type="entry name" value="DOMAIN OF UNKNOWN FUNCTION 71 DUF71 -CONTAINING PROTEIN"/>
    <property type="match status" value="1"/>
</dbReference>
<keyword evidence="7" id="KW-0067">ATP-binding</keyword>
<feature type="transmembrane region" description="Helical" evidence="12">
    <location>
        <begin position="72"/>
        <end position="89"/>
    </location>
</feature>
<feature type="transmembrane region" description="Helical" evidence="12">
    <location>
        <begin position="144"/>
        <end position="163"/>
    </location>
</feature>
<evidence type="ECO:0000259" key="14">
    <source>
        <dbReference type="Pfam" id="PF01902"/>
    </source>
</evidence>
<keyword evidence="11" id="KW-0050">Antiport</keyword>
<dbReference type="Gene3D" id="3.40.50.620">
    <property type="entry name" value="HUPs"/>
    <property type="match status" value="1"/>
</dbReference>